<name>A0A4V1C905_9GAMM</name>
<reference evidence="9 10" key="1">
    <citation type="submission" date="2018-08" db="EMBL/GenBank/DDBJ databases">
        <title>Horizontal acquisition of hydrogen conversion ability and other habitat adaptations in Hydrogenovibrio crunogenus strains.</title>
        <authorList>
            <person name="Gonnella G."/>
            <person name="Adam N."/>
            <person name="Perner M."/>
        </authorList>
    </citation>
    <scope>NUCLEOTIDE SEQUENCE [LARGE SCALE GENOMIC DNA]</scope>
    <source>
        <strain evidence="9 10">SP-41</strain>
    </source>
</reference>
<dbReference type="Pfam" id="PF00590">
    <property type="entry name" value="TP_methylase"/>
    <property type="match status" value="1"/>
</dbReference>
<evidence type="ECO:0000313" key="10">
    <source>
        <dbReference type="Proteomes" id="UP000296201"/>
    </source>
</evidence>
<evidence type="ECO:0000256" key="2">
    <source>
        <dbReference type="ARBA" id="ARBA00022552"/>
    </source>
</evidence>
<evidence type="ECO:0000256" key="5">
    <source>
        <dbReference type="ARBA" id="ARBA00022691"/>
    </source>
</evidence>
<feature type="domain" description="RsmI HTH" evidence="8">
    <location>
        <begin position="249"/>
        <end position="291"/>
    </location>
</feature>
<comment type="catalytic activity">
    <reaction evidence="6">
        <text>cytidine(1402) in 16S rRNA + S-adenosyl-L-methionine = 2'-O-methylcytidine(1402) in 16S rRNA + S-adenosyl-L-homocysteine + H(+)</text>
        <dbReference type="Rhea" id="RHEA:42924"/>
        <dbReference type="Rhea" id="RHEA-COMP:10285"/>
        <dbReference type="Rhea" id="RHEA-COMP:10286"/>
        <dbReference type="ChEBI" id="CHEBI:15378"/>
        <dbReference type="ChEBI" id="CHEBI:57856"/>
        <dbReference type="ChEBI" id="CHEBI:59789"/>
        <dbReference type="ChEBI" id="CHEBI:74495"/>
        <dbReference type="ChEBI" id="CHEBI:82748"/>
        <dbReference type="EC" id="2.1.1.198"/>
    </reaction>
</comment>
<keyword evidence="4 6" id="KW-0808">Transferase</keyword>
<evidence type="ECO:0000256" key="3">
    <source>
        <dbReference type="ARBA" id="ARBA00022603"/>
    </source>
</evidence>
<dbReference type="CDD" id="cd11648">
    <property type="entry name" value="RsmI"/>
    <property type="match status" value="1"/>
</dbReference>
<dbReference type="PROSITE" id="PS01296">
    <property type="entry name" value="RSMI"/>
    <property type="match status" value="1"/>
</dbReference>
<keyword evidence="3 6" id="KW-0489">Methyltransferase</keyword>
<comment type="subcellular location">
    <subcellularLocation>
        <location evidence="6">Cytoplasm</location>
    </subcellularLocation>
</comment>
<dbReference type="GO" id="GO:0005737">
    <property type="term" value="C:cytoplasm"/>
    <property type="evidence" value="ECO:0007669"/>
    <property type="project" value="UniProtKB-SubCell"/>
</dbReference>
<dbReference type="HAMAP" id="MF_01877">
    <property type="entry name" value="16SrRNA_methyltr_I"/>
    <property type="match status" value="1"/>
</dbReference>
<dbReference type="RefSeq" id="WP_135796320.1">
    <property type="nucleotide sequence ID" value="NZ_CP032096.1"/>
</dbReference>
<evidence type="ECO:0000259" key="8">
    <source>
        <dbReference type="Pfam" id="PF23016"/>
    </source>
</evidence>
<dbReference type="OrthoDB" id="9809084at2"/>
<dbReference type="PANTHER" id="PTHR46111:SF1">
    <property type="entry name" value="RIBOSOMAL RNA SMALL SUBUNIT METHYLTRANSFERASE I"/>
    <property type="match status" value="1"/>
</dbReference>
<proteinExistence type="inferred from homology"/>
<accession>A0A4V1C905</accession>
<evidence type="ECO:0000256" key="4">
    <source>
        <dbReference type="ARBA" id="ARBA00022679"/>
    </source>
</evidence>
<comment type="function">
    <text evidence="6">Catalyzes the 2'-O-methylation of the ribose of cytidine 1402 (C1402) in 16S rRNA.</text>
</comment>
<keyword evidence="5 6" id="KW-0949">S-adenosyl-L-methionine</keyword>
<dbReference type="PIRSF" id="PIRSF005917">
    <property type="entry name" value="MTase_YraL"/>
    <property type="match status" value="1"/>
</dbReference>
<evidence type="ECO:0000259" key="7">
    <source>
        <dbReference type="Pfam" id="PF00590"/>
    </source>
</evidence>
<comment type="similarity">
    <text evidence="6">Belongs to the methyltransferase superfamily. RsmI family.</text>
</comment>
<gene>
    <name evidence="6 9" type="primary">rsmI</name>
    <name evidence="9" type="ORF">GHNINEIG_01785</name>
</gene>
<dbReference type="Proteomes" id="UP000296201">
    <property type="component" value="Chromosome"/>
</dbReference>
<dbReference type="NCBIfam" id="TIGR00096">
    <property type="entry name" value="16S rRNA (cytidine(1402)-2'-O)-methyltransferase"/>
    <property type="match status" value="1"/>
</dbReference>
<dbReference type="InterPro" id="IPR014777">
    <property type="entry name" value="4pyrrole_Mease_sub1"/>
</dbReference>
<evidence type="ECO:0000313" key="9">
    <source>
        <dbReference type="EMBL" id="QBZ83724.1"/>
    </source>
</evidence>
<dbReference type="InterPro" id="IPR000878">
    <property type="entry name" value="4pyrrol_Mease"/>
</dbReference>
<dbReference type="InterPro" id="IPR035996">
    <property type="entry name" value="4pyrrol_Methylase_sf"/>
</dbReference>
<dbReference type="PANTHER" id="PTHR46111">
    <property type="entry name" value="RIBOSOMAL RNA SMALL SUBUNIT METHYLTRANSFERASE I"/>
    <property type="match status" value="1"/>
</dbReference>
<dbReference type="AlphaFoldDB" id="A0A4V1C905"/>
<keyword evidence="1 6" id="KW-0963">Cytoplasm</keyword>
<dbReference type="Gene3D" id="3.30.950.10">
    <property type="entry name" value="Methyltransferase, Cobalt-precorrin-4 Transmethylase, Domain 2"/>
    <property type="match status" value="1"/>
</dbReference>
<evidence type="ECO:0000256" key="1">
    <source>
        <dbReference type="ARBA" id="ARBA00022490"/>
    </source>
</evidence>
<dbReference type="SUPFAM" id="SSF53790">
    <property type="entry name" value="Tetrapyrrole methylase"/>
    <property type="match status" value="1"/>
</dbReference>
<dbReference type="FunFam" id="3.30.950.10:FF:000002">
    <property type="entry name" value="Ribosomal RNA small subunit methyltransferase I"/>
    <property type="match status" value="1"/>
</dbReference>
<dbReference type="InterPro" id="IPR018063">
    <property type="entry name" value="SAM_MeTrfase_RsmI_CS"/>
</dbReference>
<feature type="domain" description="Tetrapyrrole methylase" evidence="7">
    <location>
        <begin position="18"/>
        <end position="218"/>
    </location>
</feature>
<dbReference type="Pfam" id="PF23016">
    <property type="entry name" value="RsmI_C"/>
    <property type="match status" value="1"/>
</dbReference>
<evidence type="ECO:0000256" key="6">
    <source>
        <dbReference type="HAMAP-Rule" id="MF_01877"/>
    </source>
</evidence>
<organism evidence="9 10">
    <name type="scientific">Hydrogenovibrio crunogenus</name>
    <dbReference type="NCBI Taxonomy" id="39765"/>
    <lineage>
        <taxon>Bacteria</taxon>
        <taxon>Pseudomonadati</taxon>
        <taxon>Pseudomonadota</taxon>
        <taxon>Gammaproteobacteria</taxon>
        <taxon>Thiotrichales</taxon>
        <taxon>Piscirickettsiaceae</taxon>
        <taxon>Hydrogenovibrio</taxon>
    </lineage>
</organism>
<dbReference type="Gene3D" id="3.40.1010.10">
    <property type="entry name" value="Cobalt-precorrin-4 Transmethylase, Domain 1"/>
    <property type="match status" value="1"/>
</dbReference>
<protein>
    <recommendedName>
        <fullName evidence="6">Ribosomal RNA small subunit methyltransferase I</fullName>
        <ecNumber evidence="6">2.1.1.198</ecNumber>
    </recommendedName>
    <alternativeName>
        <fullName evidence="6">16S rRNA 2'-O-ribose C1402 methyltransferase</fullName>
    </alternativeName>
    <alternativeName>
        <fullName evidence="6">rRNA (cytidine-2'-O-)-methyltransferase RsmI</fullName>
    </alternativeName>
</protein>
<keyword evidence="2 6" id="KW-0698">rRNA processing</keyword>
<dbReference type="EMBL" id="CP032096">
    <property type="protein sequence ID" value="QBZ83724.1"/>
    <property type="molecule type" value="Genomic_DNA"/>
</dbReference>
<dbReference type="EC" id="2.1.1.198" evidence="6"/>
<dbReference type="InterPro" id="IPR008189">
    <property type="entry name" value="rRNA_ssu_MeTfrase_I"/>
</dbReference>
<dbReference type="FunFam" id="3.40.1010.10:FF:000002">
    <property type="entry name" value="Ribosomal RNA small subunit methyltransferase I"/>
    <property type="match status" value="1"/>
</dbReference>
<sequence length="291" mass="32466">MSYQDKSEYTSINTDQGKLFIVATPIGNLKDITLRALEVLESVDWVAAEDTRHSKKLLQHYGLNKKLISLHEHNELERRNELLALLNAGEQGALISDAGTPLISDPGYHLVNLLRQEHIQVEPIPGPSAMIAALSAAGLPTDRFSFEGFLPAKKQKRLHVLEGLTQESRTMVFYESPHRLLESLATFVAAFGNDREIVVAKELTKQFELFFSGTVEEALRFFETNADKVRGEFVFILKGAEAAEPNAITDADQLIQLLLQQALPVKQISEIVAAHLGLKKKAVYQRVLEIK</sequence>
<dbReference type="InterPro" id="IPR014776">
    <property type="entry name" value="4pyrrole_Mease_sub2"/>
</dbReference>
<dbReference type="GO" id="GO:0070677">
    <property type="term" value="F:rRNA (cytosine-2'-O-)-methyltransferase activity"/>
    <property type="evidence" value="ECO:0007669"/>
    <property type="project" value="UniProtKB-UniRule"/>
</dbReference>
<keyword evidence="10" id="KW-1185">Reference proteome</keyword>
<dbReference type="InterPro" id="IPR053910">
    <property type="entry name" value="RsmI_HTH"/>
</dbReference>